<dbReference type="RefSeq" id="WP_258218284.1">
    <property type="nucleotide sequence ID" value="NZ_JANQBD010000055.1"/>
</dbReference>
<comment type="caution">
    <text evidence="1">The sequence shown here is derived from an EMBL/GenBank/DDBJ whole genome shotgun (WGS) entry which is preliminary data.</text>
</comment>
<organism evidence="1 2">
    <name type="scientific">Paenibacillus radicis</name>
    <name type="common">ex Xue et al. 2023</name>
    <dbReference type="NCBI Taxonomy" id="2972489"/>
    <lineage>
        <taxon>Bacteria</taxon>
        <taxon>Bacillati</taxon>
        <taxon>Bacillota</taxon>
        <taxon>Bacilli</taxon>
        <taxon>Bacillales</taxon>
        <taxon>Paenibacillaceae</taxon>
        <taxon>Paenibacillus</taxon>
    </lineage>
</organism>
<name>A0ABT1YV22_9BACL</name>
<dbReference type="Proteomes" id="UP001300012">
    <property type="component" value="Unassembled WGS sequence"/>
</dbReference>
<accession>A0ABT1YV22</accession>
<gene>
    <name evidence="1" type="ORF">NV381_37110</name>
</gene>
<evidence type="ECO:0000313" key="1">
    <source>
        <dbReference type="EMBL" id="MCR8636791.1"/>
    </source>
</evidence>
<evidence type="ECO:0000313" key="2">
    <source>
        <dbReference type="Proteomes" id="UP001300012"/>
    </source>
</evidence>
<reference evidence="1 2" key="1">
    <citation type="submission" date="2022-08" db="EMBL/GenBank/DDBJ databases">
        <title>Paenibacillus endoradicis sp. nov., Paenibacillus radicibacter sp. nov and Paenibacillus pararadicis sp. nov., three cold-adapted plant growth-promoting bacteria isolated from root of Larix gmelinii in Great Khingan.</title>
        <authorList>
            <person name="Xue H."/>
        </authorList>
    </citation>
    <scope>NUCLEOTIDE SEQUENCE [LARGE SCALE GENOMIC DNA]</scope>
    <source>
        <strain evidence="1 2">N5-1-1-5</strain>
    </source>
</reference>
<proteinExistence type="predicted"/>
<keyword evidence="2" id="KW-1185">Reference proteome</keyword>
<dbReference type="EMBL" id="JANQBD010000055">
    <property type="protein sequence ID" value="MCR8636791.1"/>
    <property type="molecule type" value="Genomic_DNA"/>
</dbReference>
<sequence>MSSKGIKAKDEWGETIIFQIIEREIMNKTDGDFIGSIRSLPFAKYDLD</sequence>
<protein>
    <submittedName>
        <fullName evidence="1">Uncharacterized protein</fullName>
    </submittedName>
</protein>